<feature type="transmembrane region" description="Helical" evidence="1">
    <location>
        <begin position="27"/>
        <end position="47"/>
    </location>
</feature>
<organism evidence="3 4">
    <name type="scientific">Ravibacter arvi</name>
    <dbReference type="NCBI Taxonomy" id="2051041"/>
    <lineage>
        <taxon>Bacteria</taxon>
        <taxon>Pseudomonadati</taxon>
        <taxon>Bacteroidota</taxon>
        <taxon>Cytophagia</taxon>
        <taxon>Cytophagales</taxon>
        <taxon>Spirosomataceae</taxon>
        <taxon>Ravibacter</taxon>
    </lineage>
</organism>
<keyword evidence="4" id="KW-1185">Reference proteome</keyword>
<dbReference type="PANTHER" id="PTHR34220:SF7">
    <property type="entry name" value="SENSOR HISTIDINE KINASE YPDA"/>
    <property type="match status" value="1"/>
</dbReference>
<keyword evidence="1" id="KW-1133">Transmembrane helix</keyword>
<dbReference type="EMBL" id="BAABEY010000026">
    <property type="protein sequence ID" value="GAA4442176.1"/>
    <property type="molecule type" value="Genomic_DNA"/>
</dbReference>
<proteinExistence type="predicted"/>
<dbReference type="InterPro" id="IPR010559">
    <property type="entry name" value="Sig_transdc_His_kin_internal"/>
</dbReference>
<dbReference type="InterPro" id="IPR036890">
    <property type="entry name" value="HATPase_C_sf"/>
</dbReference>
<name>A0ABP8M102_9BACT</name>
<protein>
    <recommendedName>
        <fullName evidence="2">Signal transduction histidine kinase internal region domain-containing protein</fullName>
    </recommendedName>
</protein>
<dbReference type="Proteomes" id="UP001501508">
    <property type="component" value="Unassembled WGS sequence"/>
</dbReference>
<dbReference type="Gene3D" id="3.30.565.10">
    <property type="entry name" value="Histidine kinase-like ATPase, C-terminal domain"/>
    <property type="match status" value="1"/>
</dbReference>
<comment type="caution">
    <text evidence="3">The sequence shown here is derived from an EMBL/GenBank/DDBJ whole genome shotgun (WGS) entry which is preliminary data.</text>
</comment>
<dbReference type="InterPro" id="IPR050640">
    <property type="entry name" value="Bact_2-comp_sensor_kinase"/>
</dbReference>
<dbReference type="Pfam" id="PF06580">
    <property type="entry name" value="His_kinase"/>
    <property type="match status" value="1"/>
</dbReference>
<dbReference type="SUPFAM" id="SSF55874">
    <property type="entry name" value="ATPase domain of HSP90 chaperone/DNA topoisomerase II/histidine kinase"/>
    <property type="match status" value="1"/>
</dbReference>
<evidence type="ECO:0000313" key="4">
    <source>
        <dbReference type="Proteomes" id="UP001501508"/>
    </source>
</evidence>
<feature type="transmembrane region" description="Helical" evidence="1">
    <location>
        <begin position="86"/>
        <end position="112"/>
    </location>
</feature>
<dbReference type="RefSeq" id="WP_345030323.1">
    <property type="nucleotide sequence ID" value="NZ_BAABEY010000026.1"/>
</dbReference>
<reference evidence="4" key="1">
    <citation type="journal article" date="2019" name="Int. J. Syst. Evol. Microbiol.">
        <title>The Global Catalogue of Microorganisms (GCM) 10K type strain sequencing project: providing services to taxonomists for standard genome sequencing and annotation.</title>
        <authorList>
            <consortium name="The Broad Institute Genomics Platform"/>
            <consortium name="The Broad Institute Genome Sequencing Center for Infectious Disease"/>
            <person name="Wu L."/>
            <person name="Ma J."/>
        </authorList>
    </citation>
    <scope>NUCLEOTIDE SEQUENCE [LARGE SCALE GENOMIC DNA]</scope>
    <source>
        <strain evidence="4">JCM 31920</strain>
    </source>
</reference>
<keyword evidence="1" id="KW-0472">Membrane</keyword>
<accession>A0ABP8M102</accession>
<evidence type="ECO:0000256" key="1">
    <source>
        <dbReference type="SAM" id="Phobius"/>
    </source>
</evidence>
<sequence>MKKLKKLKNNLNSFRWLLFPKGPRHRLFVHILFWGCFLSSHLLFFVPAFTEHLASRQAVWAYVAYYLRYIPLYYGLIYFYKKVGVVAGGVALAAGLIIVALLAMHLATIVLYKGYELIIGLEKLPPIFQQIGAQYLKPWNEKRGKDWSVFIYDAIDLQLLILPVGIKLTKYGFAQAVEQLRWREERVRAELKAVRSSLTPHFIFNVLNSAASELGPYPAPSAYIQQAADLIRFTLYEADKDFIQFRKEYYYVQQYVELEAMRTELRSEISFSHFPEGAKAEHSVPTLMLLTLVENAFKHSVHATYLPSFVDIDFQVSGNRLNFKVSNSIPQTPARGVKEDSGMGLNTVKRTLELKFPGDHLFEIRQDDRVFSVRLSLPLNRYRVEH</sequence>
<gene>
    <name evidence="3" type="ORF">GCM10023091_28480</name>
</gene>
<keyword evidence="1" id="KW-0812">Transmembrane</keyword>
<evidence type="ECO:0000259" key="2">
    <source>
        <dbReference type="Pfam" id="PF06580"/>
    </source>
</evidence>
<feature type="domain" description="Signal transduction histidine kinase internal region" evidence="2">
    <location>
        <begin position="189"/>
        <end position="264"/>
    </location>
</feature>
<feature type="transmembrane region" description="Helical" evidence="1">
    <location>
        <begin position="59"/>
        <end position="79"/>
    </location>
</feature>
<evidence type="ECO:0000313" key="3">
    <source>
        <dbReference type="EMBL" id="GAA4442176.1"/>
    </source>
</evidence>
<dbReference type="PANTHER" id="PTHR34220">
    <property type="entry name" value="SENSOR HISTIDINE KINASE YPDA"/>
    <property type="match status" value="1"/>
</dbReference>